<feature type="compositionally biased region" description="Basic and acidic residues" evidence="1">
    <location>
        <begin position="47"/>
        <end position="63"/>
    </location>
</feature>
<proteinExistence type="predicted"/>
<comment type="caution">
    <text evidence="3">The sequence shown here is derived from an EMBL/GenBank/DDBJ whole genome shotgun (WGS) entry which is preliminary data.</text>
</comment>
<name>A0A9Q1G1Q5_SYNKA</name>
<keyword evidence="2" id="KW-0812">Transmembrane</keyword>
<keyword evidence="2" id="KW-0472">Membrane</keyword>
<feature type="region of interest" description="Disordered" evidence="1">
    <location>
        <begin position="47"/>
        <end position="86"/>
    </location>
</feature>
<keyword evidence="2" id="KW-1133">Transmembrane helix</keyword>
<reference evidence="3" key="1">
    <citation type="journal article" date="2023" name="Science">
        <title>Genome structures resolve the early diversification of teleost fishes.</title>
        <authorList>
            <person name="Parey E."/>
            <person name="Louis A."/>
            <person name="Montfort J."/>
            <person name="Bouchez O."/>
            <person name="Roques C."/>
            <person name="Iampietro C."/>
            <person name="Lluch J."/>
            <person name="Castinel A."/>
            <person name="Donnadieu C."/>
            <person name="Desvignes T."/>
            <person name="Floi Bucao C."/>
            <person name="Jouanno E."/>
            <person name="Wen M."/>
            <person name="Mejri S."/>
            <person name="Dirks R."/>
            <person name="Jansen H."/>
            <person name="Henkel C."/>
            <person name="Chen W.J."/>
            <person name="Zahm M."/>
            <person name="Cabau C."/>
            <person name="Klopp C."/>
            <person name="Thompson A.W."/>
            <person name="Robinson-Rechavi M."/>
            <person name="Braasch I."/>
            <person name="Lecointre G."/>
            <person name="Bobe J."/>
            <person name="Postlethwait J.H."/>
            <person name="Berthelot C."/>
            <person name="Roest Crollius H."/>
            <person name="Guiguen Y."/>
        </authorList>
    </citation>
    <scope>NUCLEOTIDE SEQUENCE</scope>
    <source>
        <strain evidence="3">WJC10195</strain>
    </source>
</reference>
<dbReference type="OrthoDB" id="410381at2759"/>
<gene>
    <name evidence="3" type="ORF">SKAU_G00114350</name>
</gene>
<organism evidence="3 4">
    <name type="scientific">Synaphobranchus kaupii</name>
    <name type="common">Kaup's arrowtooth eel</name>
    <dbReference type="NCBI Taxonomy" id="118154"/>
    <lineage>
        <taxon>Eukaryota</taxon>
        <taxon>Metazoa</taxon>
        <taxon>Chordata</taxon>
        <taxon>Craniata</taxon>
        <taxon>Vertebrata</taxon>
        <taxon>Euteleostomi</taxon>
        <taxon>Actinopterygii</taxon>
        <taxon>Neopterygii</taxon>
        <taxon>Teleostei</taxon>
        <taxon>Anguilliformes</taxon>
        <taxon>Synaphobranchidae</taxon>
        <taxon>Synaphobranchus</taxon>
    </lineage>
</organism>
<sequence>MVCIGGQQSDPFKVEFGVNQGCVLALVIFNMFLLFVTLRAHEHLGEDSGIELRSKSPPEEQRGGHRNTSAPLGHPLLPRLTSAPPAENHAGPALAFAAICDDMTVRLHS</sequence>
<protein>
    <submittedName>
        <fullName evidence="3">Uncharacterized protein</fullName>
    </submittedName>
</protein>
<dbReference type="Proteomes" id="UP001152622">
    <property type="component" value="Chromosome 3"/>
</dbReference>
<evidence type="ECO:0000256" key="2">
    <source>
        <dbReference type="SAM" id="Phobius"/>
    </source>
</evidence>
<dbReference type="EMBL" id="JAINUF010000003">
    <property type="protein sequence ID" value="KAJ8371407.1"/>
    <property type="molecule type" value="Genomic_DNA"/>
</dbReference>
<keyword evidence="4" id="KW-1185">Reference proteome</keyword>
<accession>A0A9Q1G1Q5</accession>
<evidence type="ECO:0000256" key="1">
    <source>
        <dbReference type="SAM" id="MobiDB-lite"/>
    </source>
</evidence>
<evidence type="ECO:0000313" key="4">
    <source>
        <dbReference type="Proteomes" id="UP001152622"/>
    </source>
</evidence>
<feature type="transmembrane region" description="Helical" evidence="2">
    <location>
        <begin position="18"/>
        <end position="38"/>
    </location>
</feature>
<evidence type="ECO:0000313" key="3">
    <source>
        <dbReference type="EMBL" id="KAJ8371407.1"/>
    </source>
</evidence>
<dbReference type="AlphaFoldDB" id="A0A9Q1G1Q5"/>